<evidence type="ECO:0000313" key="1">
    <source>
        <dbReference type="EMBL" id="SBS66720.1"/>
    </source>
</evidence>
<gene>
    <name evidence="1" type="ORF">VAT7223_03324</name>
</gene>
<dbReference type="GeneID" id="94234455"/>
<proteinExistence type="predicted"/>
<dbReference type="EMBL" id="FLQP01000050">
    <property type="protein sequence ID" value="SBS66720.1"/>
    <property type="molecule type" value="Genomic_DNA"/>
</dbReference>
<evidence type="ECO:0000313" key="2">
    <source>
        <dbReference type="Proteomes" id="UP000092876"/>
    </source>
</evidence>
<accession>A0A1C3IZ73</accession>
<reference evidence="2" key="1">
    <citation type="submission" date="2016-06" db="EMBL/GenBank/DDBJ databases">
        <authorList>
            <person name="Rodrigo-Torres Lidia"/>
            <person name="Arahal R.David."/>
        </authorList>
    </citation>
    <scope>NUCLEOTIDE SEQUENCE [LARGE SCALE GENOMIC DNA]</scope>
    <source>
        <strain evidence="2">CECT 7223</strain>
    </source>
</reference>
<organism evidence="1 2">
    <name type="scientific">Vibrio atlanticus</name>
    <dbReference type="NCBI Taxonomy" id="693153"/>
    <lineage>
        <taxon>Bacteria</taxon>
        <taxon>Pseudomonadati</taxon>
        <taxon>Pseudomonadota</taxon>
        <taxon>Gammaproteobacteria</taxon>
        <taxon>Vibrionales</taxon>
        <taxon>Vibrionaceae</taxon>
        <taxon>Vibrio</taxon>
    </lineage>
</organism>
<protein>
    <submittedName>
        <fullName evidence="1">Uncharacterized protein</fullName>
    </submittedName>
</protein>
<sequence length="153" mass="16760">MARKTQKKGFIQTLDGNTLAMKLIASIIRLEDLIIFLEGKGRQVSYAKLSDKEGRTVADADACTDEVINSDSFINLGKGNHVRCSTIEAVETCNGRDHNGILIRGEGDAILSFLPISQLEAREKVADALHDALVSYEAGKFVQPDLTKILFTH</sequence>
<dbReference type="RefSeq" id="WP_017099698.1">
    <property type="nucleotide sequence ID" value="NZ_AP025460.1"/>
</dbReference>
<dbReference type="AlphaFoldDB" id="A0A1C3IZ73"/>
<name>A0A1C3IZ73_9VIBR</name>
<dbReference type="Proteomes" id="UP000092876">
    <property type="component" value="Unassembled WGS sequence"/>
</dbReference>